<keyword evidence="7" id="KW-1185">Reference proteome</keyword>
<sequence length="310" mass="36078">MDFIKEPSVAIILVNWNGYELTKVCIHSLFRMGYQNYHVVLVDNASPDGSGPRIRDAFKDKITYIQNEKNLGFSGGNNTGIRYALEKGFDYILELNNDTEVEPDFLTRLVDSIDDRPEFGAAQPVMTYTSEKEKVWNAGGIYWPVLGLSFTRNKNRPVYQAMNSKETDWITGCCFLIKTEVLQKVGFLKEVFFFGSFEDVDMSLRIKQEGYKLWYECTSKIYHSVGQSSKSKTKGKEGYLNPMLHYLVNRNQLFFIRMHVKWWFLPLAYAVQAGKMLAFTLYFIVRGRFGKLRHAWRGFFHGIIKNYEDR</sequence>
<reference evidence="7" key="1">
    <citation type="journal article" date="2019" name="Int. J. Syst. Evol. Microbiol.">
        <title>The Global Catalogue of Microorganisms (GCM) 10K type strain sequencing project: providing services to taxonomists for standard genome sequencing and annotation.</title>
        <authorList>
            <consortium name="The Broad Institute Genomics Platform"/>
            <consortium name="The Broad Institute Genome Sequencing Center for Infectious Disease"/>
            <person name="Wu L."/>
            <person name="Ma J."/>
        </authorList>
    </citation>
    <scope>NUCLEOTIDE SEQUENCE [LARGE SCALE GENOMIC DNA]</scope>
    <source>
        <strain evidence="7">CGMCC 1.15407</strain>
    </source>
</reference>
<dbReference type="Pfam" id="PF00535">
    <property type="entry name" value="Glycos_transf_2"/>
    <property type="match status" value="1"/>
</dbReference>
<dbReference type="Proteomes" id="UP000647339">
    <property type="component" value="Unassembled WGS sequence"/>
</dbReference>
<proteinExistence type="inferred from homology"/>
<evidence type="ECO:0000256" key="2">
    <source>
        <dbReference type="ARBA" id="ARBA00022676"/>
    </source>
</evidence>
<name>A0ABQ1UW48_9BACT</name>
<evidence type="ECO:0000259" key="5">
    <source>
        <dbReference type="Pfam" id="PF00535"/>
    </source>
</evidence>
<keyword evidence="4" id="KW-1133">Transmembrane helix</keyword>
<keyword evidence="4" id="KW-0812">Transmembrane</keyword>
<evidence type="ECO:0000313" key="7">
    <source>
        <dbReference type="Proteomes" id="UP000647339"/>
    </source>
</evidence>
<evidence type="ECO:0000256" key="3">
    <source>
        <dbReference type="ARBA" id="ARBA00022679"/>
    </source>
</evidence>
<dbReference type="RefSeq" id="WP_137401554.1">
    <property type="nucleotide sequence ID" value="NZ_BMIU01000006.1"/>
</dbReference>
<evidence type="ECO:0000256" key="1">
    <source>
        <dbReference type="ARBA" id="ARBA00006739"/>
    </source>
</evidence>
<accession>A0ABQ1UW48</accession>
<dbReference type="EMBL" id="BMIU01000006">
    <property type="protein sequence ID" value="GGF27634.1"/>
    <property type="molecule type" value="Genomic_DNA"/>
</dbReference>
<comment type="caution">
    <text evidence="6">The sequence shown here is derived from an EMBL/GenBank/DDBJ whole genome shotgun (WGS) entry which is preliminary data.</text>
</comment>
<dbReference type="CDD" id="cd04186">
    <property type="entry name" value="GT_2_like_c"/>
    <property type="match status" value="1"/>
</dbReference>
<evidence type="ECO:0000313" key="6">
    <source>
        <dbReference type="EMBL" id="GGF27634.1"/>
    </source>
</evidence>
<keyword evidence="2" id="KW-0328">Glycosyltransferase</keyword>
<evidence type="ECO:0000256" key="4">
    <source>
        <dbReference type="SAM" id="Phobius"/>
    </source>
</evidence>
<dbReference type="SUPFAM" id="SSF53448">
    <property type="entry name" value="Nucleotide-diphospho-sugar transferases"/>
    <property type="match status" value="1"/>
</dbReference>
<organism evidence="6 7">
    <name type="scientific">Echinicola rosea</name>
    <dbReference type="NCBI Taxonomy" id="1807691"/>
    <lineage>
        <taxon>Bacteria</taxon>
        <taxon>Pseudomonadati</taxon>
        <taxon>Bacteroidota</taxon>
        <taxon>Cytophagia</taxon>
        <taxon>Cytophagales</taxon>
        <taxon>Cyclobacteriaceae</taxon>
        <taxon>Echinicola</taxon>
    </lineage>
</organism>
<dbReference type="InterPro" id="IPR029044">
    <property type="entry name" value="Nucleotide-diphossugar_trans"/>
</dbReference>
<dbReference type="PANTHER" id="PTHR43179">
    <property type="entry name" value="RHAMNOSYLTRANSFERASE WBBL"/>
    <property type="match status" value="1"/>
</dbReference>
<protein>
    <submittedName>
        <fullName evidence="6">Glycosyl transferase</fullName>
    </submittedName>
</protein>
<keyword evidence="3 6" id="KW-0808">Transferase</keyword>
<gene>
    <name evidence="6" type="ORF">GCM10011339_14640</name>
</gene>
<dbReference type="GO" id="GO:0016740">
    <property type="term" value="F:transferase activity"/>
    <property type="evidence" value="ECO:0007669"/>
    <property type="project" value="UniProtKB-KW"/>
</dbReference>
<comment type="similarity">
    <text evidence="1">Belongs to the glycosyltransferase 2 family.</text>
</comment>
<dbReference type="Gene3D" id="3.90.550.10">
    <property type="entry name" value="Spore Coat Polysaccharide Biosynthesis Protein SpsA, Chain A"/>
    <property type="match status" value="1"/>
</dbReference>
<feature type="transmembrane region" description="Helical" evidence="4">
    <location>
        <begin position="262"/>
        <end position="285"/>
    </location>
</feature>
<dbReference type="PANTHER" id="PTHR43179:SF12">
    <property type="entry name" value="GALACTOFURANOSYLTRANSFERASE GLFT2"/>
    <property type="match status" value="1"/>
</dbReference>
<keyword evidence="4" id="KW-0472">Membrane</keyword>
<feature type="domain" description="Glycosyltransferase 2-like" evidence="5">
    <location>
        <begin position="11"/>
        <end position="185"/>
    </location>
</feature>
<dbReference type="InterPro" id="IPR001173">
    <property type="entry name" value="Glyco_trans_2-like"/>
</dbReference>